<dbReference type="EMBL" id="CABHNI010000039">
    <property type="protein sequence ID" value="VUX15200.1"/>
    <property type="molecule type" value="Genomic_DNA"/>
</dbReference>
<dbReference type="Pfam" id="PF08281">
    <property type="entry name" value="Sigma70_r4_2"/>
    <property type="match status" value="1"/>
</dbReference>
<dbReference type="AlphaFoldDB" id="A0A564U6W1"/>
<accession>A0A564U6W1</accession>
<dbReference type="GO" id="GO:0006352">
    <property type="term" value="P:DNA-templated transcription initiation"/>
    <property type="evidence" value="ECO:0007669"/>
    <property type="project" value="InterPro"/>
</dbReference>
<dbReference type="GO" id="GO:0003677">
    <property type="term" value="F:DNA binding"/>
    <property type="evidence" value="ECO:0007669"/>
    <property type="project" value="InterPro"/>
</dbReference>
<evidence type="ECO:0000313" key="3">
    <source>
        <dbReference type="Proteomes" id="UP000358366"/>
    </source>
</evidence>
<dbReference type="InterPro" id="IPR013324">
    <property type="entry name" value="RNA_pol_sigma_r3/r4-like"/>
</dbReference>
<dbReference type="RefSeq" id="WP_144125107.1">
    <property type="nucleotide sequence ID" value="NZ_CABHNI010000039.1"/>
</dbReference>
<organism evidence="2 3">
    <name type="scientific">Dorea formicigenerans</name>
    <dbReference type="NCBI Taxonomy" id="39486"/>
    <lineage>
        <taxon>Bacteria</taxon>
        <taxon>Bacillati</taxon>
        <taxon>Bacillota</taxon>
        <taxon>Clostridia</taxon>
        <taxon>Lachnospirales</taxon>
        <taxon>Lachnospiraceae</taxon>
        <taxon>Dorea</taxon>
    </lineage>
</organism>
<evidence type="ECO:0000259" key="1">
    <source>
        <dbReference type="Pfam" id="PF08281"/>
    </source>
</evidence>
<dbReference type="Gene3D" id="1.10.10.10">
    <property type="entry name" value="Winged helix-like DNA-binding domain superfamily/Winged helix DNA-binding domain"/>
    <property type="match status" value="1"/>
</dbReference>
<protein>
    <submittedName>
        <fullName evidence="2">RNA polymerase sigma factor</fullName>
    </submittedName>
</protein>
<gene>
    <name evidence="2" type="ORF">DFSSTS7063_02168</name>
</gene>
<dbReference type="SUPFAM" id="SSF88659">
    <property type="entry name" value="Sigma3 and sigma4 domains of RNA polymerase sigma factors"/>
    <property type="match status" value="1"/>
</dbReference>
<dbReference type="GO" id="GO:0016987">
    <property type="term" value="F:sigma factor activity"/>
    <property type="evidence" value="ECO:0007669"/>
    <property type="project" value="InterPro"/>
</dbReference>
<proteinExistence type="predicted"/>
<feature type="domain" description="RNA polymerase sigma factor 70 region 4 type 2" evidence="1">
    <location>
        <begin position="81"/>
        <end position="133"/>
    </location>
</feature>
<dbReference type="InterPro" id="IPR013249">
    <property type="entry name" value="RNA_pol_sigma70_r4_t2"/>
</dbReference>
<dbReference type="Proteomes" id="UP000358366">
    <property type="component" value="Unassembled WGS sequence"/>
</dbReference>
<dbReference type="InterPro" id="IPR036388">
    <property type="entry name" value="WH-like_DNA-bd_sf"/>
</dbReference>
<reference evidence="2 3" key="1">
    <citation type="submission" date="2019-07" db="EMBL/GenBank/DDBJ databases">
        <authorList>
            <person name="Hibberd C M."/>
            <person name="Gehrig L. J."/>
            <person name="Chang H.-W."/>
            <person name="Venkatesh S."/>
        </authorList>
    </citation>
    <scope>NUCLEOTIDE SEQUENCE [LARGE SCALE GENOMIC DNA]</scope>
    <source>
        <strain evidence="2">Dorea_formicigenerans_SSTS_Bg7063</strain>
    </source>
</reference>
<name>A0A564U6W1_9FIRM</name>
<evidence type="ECO:0000313" key="2">
    <source>
        <dbReference type="EMBL" id="VUX15200.1"/>
    </source>
</evidence>
<sequence>MKKINLRELYPNVYPTDFFVDVTEEVMETIRAAERAEAAYDRRMYRYKAYYSLDCDNGIENAILMKPQTPEMLLEEKQFQEQVYAAVMKLPEKQAKRIYARFYLGMTVNEIVEVEGVDPSRVRDSIRRGLKQLVKYF</sequence>